<protein>
    <submittedName>
        <fullName evidence="1">Uncharacterized protein</fullName>
    </submittedName>
</protein>
<dbReference type="EMBL" id="KX906370">
    <property type="protein sequence ID" value="ASK38269.1"/>
    <property type="molecule type" value="Genomic_DNA"/>
</dbReference>
<sequence length="49" mass="5435">MDNGKRVIFLGPHFMFWVYAAFMKLRKSVSVIIVLVPDVADGVSVSVHG</sequence>
<dbReference type="AlphaFoldDB" id="A0A220SX56"/>
<keyword evidence="1" id="KW-0614">Plasmid</keyword>
<organism evidence="1">
    <name type="scientific">Halorubrum lacusprofundi</name>
    <dbReference type="NCBI Taxonomy" id="2247"/>
    <lineage>
        <taxon>Archaea</taxon>
        <taxon>Methanobacteriati</taxon>
        <taxon>Methanobacteriota</taxon>
        <taxon>Stenosarchaea group</taxon>
        <taxon>Halobacteria</taxon>
        <taxon>Halobacteriales</taxon>
        <taxon>Haloferacaceae</taxon>
        <taxon>Halorubrum</taxon>
    </lineage>
</organism>
<evidence type="ECO:0000313" key="1">
    <source>
        <dbReference type="EMBL" id="ASK38269.1"/>
    </source>
</evidence>
<accession>A0A220SX56</accession>
<geneLocation type="plasmid" evidence="1">
    <name>pR1SE2</name>
</geneLocation>
<reference evidence="1" key="1">
    <citation type="submission" date="2016-09" db="EMBL/GenBank/DDBJ databases">
        <title>A plasmid goes viral.</title>
        <authorList>
            <person name="Erdmann S."/>
            <person name="Tschitschko B."/>
            <person name="Cavicchioli R."/>
        </authorList>
    </citation>
    <scope>NUCLEOTIDE SEQUENCE</scope>
    <source>
        <strain evidence="1">HLS1</strain>
        <plasmid evidence="1">pR1SE2</plasmid>
    </source>
</reference>
<name>A0A220SX56_9EURY</name>
<proteinExistence type="predicted"/>